<feature type="region of interest" description="Disordered" evidence="1">
    <location>
        <begin position="1"/>
        <end position="21"/>
    </location>
</feature>
<sequence length="413" mass="47435">MELEKREYGKRKKRIQGREEDVKRTTIADVTTEMSAARRAAASFALTCLIMPSIILSNPKKKNVRVNTKAFSSDWRGITSSIDITLSIPALVRCTRSDPILTVSHLAQRLTAGESLLQLVIQFMDDGHLLNKLYKQWIIFVWNNFHVEVENFRQGEIQQKLHPPQDAIFNLFRFMHEGSNKLVHKFDANLKDLAIKCMFDEITSIPLVQMEQTPPNVPGDVNAEMRLAQYLVVKKLVMLMPDTAKNDAVDDINDEELVLEEDIATEETLKDTSNFTCNGASKIPPELSQLWASLELAQVGSYEEAILSWAKHLHNICALQLDRYLKIENIRQIDTFRAVDKFFINLIKPLVHLHRTSTCSNRNCSSKEVITRIDLLNKHIKDKMDKFVCREFRKRHELCKQRLGDQRCGSMGL</sequence>
<evidence type="ECO:0000256" key="1">
    <source>
        <dbReference type="SAM" id="MobiDB-lite"/>
    </source>
</evidence>
<reference evidence="3" key="1">
    <citation type="submission" date="2022-11" db="UniProtKB">
        <authorList>
            <consortium name="WormBaseParasite"/>
        </authorList>
    </citation>
    <scope>IDENTIFICATION</scope>
</reference>
<keyword evidence="2" id="KW-1185">Reference proteome</keyword>
<dbReference type="Proteomes" id="UP000887565">
    <property type="component" value="Unplaced"/>
</dbReference>
<evidence type="ECO:0000313" key="2">
    <source>
        <dbReference type="Proteomes" id="UP000887565"/>
    </source>
</evidence>
<dbReference type="AlphaFoldDB" id="A0A915HP61"/>
<accession>A0A915HP61</accession>
<dbReference type="WBParaSite" id="nRc.2.0.1.t03142-RA">
    <property type="protein sequence ID" value="nRc.2.0.1.t03142-RA"/>
    <property type="gene ID" value="nRc.2.0.1.g03142"/>
</dbReference>
<proteinExistence type="predicted"/>
<protein>
    <submittedName>
        <fullName evidence="3">Uncharacterized protein</fullName>
    </submittedName>
</protein>
<evidence type="ECO:0000313" key="3">
    <source>
        <dbReference type="WBParaSite" id="nRc.2.0.1.t03142-RA"/>
    </source>
</evidence>
<organism evidence="2 3">
    <name type="scientific">Romanomermis culicivorax</name>
    <name type="common">Nematode worm</name>
    <dbReference type="NCBI Taxonomy" id="13658"/>
    <lineage>
        <taxon>Eukaryota</taxon>
        <taxon>Metazoa</taxon>
        <taxon>Ecdysozoa</taxon>
        <taxon>Nematoda</taxon>
        <taxon>Enoplea</taxon>
        <taxon>Dorylaimia</taxon>
        <taxon>Mermithida</taxon>
        <taxon>Mermithoidea</taxon>
        <taxon>Mermithidae</taxon>
        <taxon>Romanomermis</taxon>
    </lineage>
</organism>
<name>A0A915HP61_ROMCU</name>